<dbReference type="EMBL" id="QFFN01000012">
    <property type="protein sequence ID" value="PWG59819.1"/>
    <property type="molecule type" value="Genomic_DNA"/>
</dbReference>
<keyword evidence="3" id="KW-1185">Reference proteome</keyword>
<organism evidence="2 3">
    <name type="scientific">Bifidobacterium catulorum</name>
    <dbReference type="NCBI Taxonomy" id="1630173"/>
    <lineage>
        <taxon>Bacteria</taxon>
        <taxon>Bacillati</taxon>
        <taxon>Actinomycetota</taxon>
        <taxon>Actinomycetes</taxon>
        <taxon>Bifidobacteriales</taxon>
        <taxon>Bifidobacteriaceae</taxon>
        <taxon>Bifidobacterium</taxon>
    </lineage>
</organism>
<dbReference type="OrthoDB" id="9776116at2"/>
<dbReference type="PANTHER" id="PTHR33608">
    <property type="entry name" value="BLL2464 PROTEIN"/>
    <property type="match status" value="1"/>
</dbReference>
<feature type="domain" description="DUF58" evidence="1">
    <location>
        <begin position="51"/>
        <end position="219"/>
    </location>
</feature>
<accession>A0A2U2MSK8</accession>
<dbReference type="AlphaFoldDB" id="A0A2U2MSK8"/>
<evidence type="ECO:0000313" key="3">
    <source>
        <dbReference type="Proteomes" id="UP000245753"/>
    </source>
</evidence>
<dbReference type="Pfam" id="PF01882">
    <property type="entry name" value="DUF58"/>
    <property type="match status" value="1"/>
</dbReference>
<dbReference type="InterPro" id="IPR002881">
    <property type="entry name" value="DUF58"/>
</dbReference>
<reference evidence="2 3" key="1">
    <citation type="journal article" date="2018" name="Int. J. Syst. Evol. Microbiol.">
        <title>Bifidobacterium catulorum sp. nov., a novel taxon from the faeces of the baby common marmoset (Callithrix jacchus).</title>
        <authorList>
            <person name="Modesto M."/>
            <person name="Michelini S."/>
            <person name="Oki K."/>
            <person name="Biavati B."/>
            <person name="Watanabe K."/>
            <person name="Mattarelli P."/>
        </authorList>
    </citation>
    <scope>NUCLEOTIDE SEQUENCE [LARGE SCALE GENOMIC DNA]</scope>
    <source>
        <strain evidence="2 3">MRM 8.19</strain>
    </source>
</reference>
<evidence type="ECO:0000313" key="2">
    <source>
        <dbReference type="EMBL" id="PWG59819.1"/>
    </source>
</evidence>
<gene>
    <name evidence="2" type="ORF">DF200_05700</name>
</gene>
<comment type="caution">
    <text evidence="2">The sequence shown here is derived from an EMBL/GenBank/DDBJ whole genome shotgun (WGS) entry which is preliminary data.</text>
</comment>
<protein>
    <submittedName>
        <fullName evidence="2">DUF58 domain-containing protein</fullName>
    </submittedName>
</protein>
<sequence length="315" mass="34774">MIATDTPVDPIRRRIESLGMRLGLPTIVKALGVLEGEHPSSRRGAGYDYLDIRPYEPGEEARLIDWKASARSGRPMIVDKERESNGNVWLLLDVGREMTGVCPSGEPAIDVAANALRMFAMLSLRRGDDLSIVLGDHASITRVPFNGGFAKFEHALDGLLRRDLAHPRDFDALIDYAGRIRNRRSLIVLATDETVWTRERARALRTLAQTHPVITINVAVANPFSSADRFARIIDAHSGRRIPAFLRTKRVESSVEVHRRFEATAAEHELAGVGTTMIHAGSSEAMFNEFVRLVSSVLARGGFRQPSMRAVGGMS</sequence>
<proteinExistence type="predicted"/>
<dbReference type="RefSeq" id="WP_109137320.1">
    <property type="nucleotide sequence ID" value="NZ_QFFN01000012.1"/>
</dbReference>
<name>A0A2U2MSK8_9BIFI</name>
<dbReference type="PANTHER" id="PTHR33608:SF3">
    <property type="entry name" value="SLR2013 PROTEIN"/>
    <property type="match status" value="1"/>
</dbReference>
<evidence type="ECO:0000259" key="1">
    <source>
        <dbReference type="Pfam" id="PF01882"/>
    </source>
</evidence>
<dbReference type="Proteomes" id="UP000245753">
    <property type="component" value="Unassembled WGS sequence"/>
</dbReference>